<evidence type="ECO:0000313" key="11">
    <source>
        <dbReference type="EMBL" id="SLM36239.1"/>
    </source>
</evidence>
<dbReference type="InterPro" id="IPR050951">
    <property type="entry name" value="Retrovirus_Pol_polyprotein"/>
</dbReference>
<accession>A0A1W5D032</accession>
<dbReference type="PROSITE" id="PS50994">
    <property type="entry name" value="INTEGRASE"/>
    <property type="match status" value="1"/>
</dbReference>
<evidence type="ECO:0000256" key="6">
    <source>
        <dbReference type="ARBA" id="ARBA00022884"/>
    </source>
</evidence>
<dbReference type="SUPFAM" id="SSF56672">
    <property type="entry name" value="DNA/RNA polymerases"/>
    <property type="match status" value="1"/>
</dbReference>
<keyword evidence="1" id="KW-0808">Transferase</keyword>
<evidence type="ECO:0000256" key="7">
    <source>
        <dbReference type="ARBA" id="ARBA00022918"/>
    </source>
</evidence>
<dbReference type="Pfam" id="PF00665">
    <property type="entry name" value="rve"/>
    <property type="match status" value="1"/>
</dbReference>
<dbReference type="AlphaFoldDB" id="A0A1W5D032"/>
<dbReference type="PROSITE" id="PS50878">
    <property type="entry name" value="RT_POL"/>
    <property type="match status" value="1"/>
</dbReference>
<keyword evidence="7" id="KW-0695">RNA-directed DNA polymerase</keyword>
<evidence type="ECO:0000256" key="4">
    <source>
        <dbReference type="ARBA" id="ARBA00022759"/>
    </source>
</evidence>
<reference evidence="12" key="1">
    <citation type="submission" date="2017-03" db="EMBL/GenBank/DDBJ databases">
        <authorList>
            <person name="Sharma R."/>
            <person name="Thines M."/>
        </authorList>
    </citation>
    <scope>NUCLEOTIDE SEQUENCE [LARGE SCALE GENOMIC DNA]</scope>
</reference>
<evidence type="ECO:0000256" key="1">
    <source>
        <dbReference type="ARBA" id="ARBA00022679"/>
    </source>
</evidence>
<dbReference type="EMBL" id="FWEW01000979">
    <property type="protein sequence ID" value="SLM36239.1"/>
    <property type="molecule type" value="Genomic_DNA"/>
</dbReference>
<dbReference type="GO" id="GO:0016787">
    <property type="term" value="F:hydrolase activity"/>
    <property type="evidence" value="ECO:0007669"/>
    <property type="project" value="UniProtKB-KW"/>
</dbReference>
<dbReference type="Gene3D" id="3.30.70.270">
    <property type="match status" value="2"/>
</dbReference>
<name>A0A1W5D032_9LECA</name>
<feature type="region of interest" description="Disordered" evidence="8">
    <location>
        <begin position="1077"/>
        <end position="1100"/>
    </location>
</feature>
<dbReference type="Gene3D" id="3.30.420.10">
    <property type="entry name" value="Ribonuclease H-like superfamily/Ribonuclease H"/>
    <property type="match status" value="1"/>
</dbReference>
<keyword evidence="4" id="KW-0255">Endonuclease</keyword>
<dbReference type="Pfam" id="PF00078">
    <property type="entry name" value="RVT_1"/>
    <property type="match status" value="1"/>
</dbReference>
<dbReference type="GO" id="GO:0005634">
    <property type="term" value="C:nucleus"/>
    <property type="evidence" value="ECO:0007669"/>
    <property type="project" value="UniProtKB-ARBA"/>
</dbReference>
<keyword evidence="3" id="KW-0540">Nuclease</keyword>
<evidence type="ECO:0000256" key="3">
    <source>
        <dbReference type="ARBA" id="ARBA00022722"/>
    </source>
</evidence>
<dbReference type="CDD" id="cd09274">
    <property type="entry name" value="RNase_HI_RT_Ty3"/>
    <property type="match status" value="1"/>
</dbReference>
<feature type="domain" description="Reverse transcriptase" evidence="9">
    <location>
        <begin position="167"/>
        <end position="368"/>
    </location>
</feature>
<dbReference type="PANTHER" id="PTHR37984:SF5">
    <property type="entry name" value="PROTEIN NYNRIN-LIKE"/>
    <property type="match status" value="1"/>
</dbReference>
<keyword evidence="5" id="KW-0378">Hydrolase</keyword>
<dbReference type="Gene3D" id="3.10.10.10">
    <property type="entry name" value="HIV Type 1 Reverse Transcriptase, subunit A, domain 1"/>
    <property type="match status" value="1"/>
</dbReference>
<dbReference type="GO" id="GO:0015074">
    <property type="term" value="P:DNA integration"/>
    <property type="evidence" value="ECO:0007669"/>
    <property type="project" value="InterPro"/>
</dbReference>
<sequence>MCGHSSNRPFHYASPSSPLSSILQHQRALKLPLRLNHASLGVINSLSLQASFPVQRRPERRPLPDALDSYPSHAELRIWAEELKVQLGSQIPSEADELRVLQLLYSYRHLNGTNLDSLPSTDLIVHRARLTPGTKPSSAGAQIRWAPHKEWWLQKLVQDGMLGGIYERTQHANGELSAWNARAVIVDKEENPKPTDEPRITFDYSKVKEDMPGSYLELMSKVHDYLSDPRHGTFFQADIKHGYFSIVLHPEDRHLFAFTIPDIGQLQPTRMPQGSRSAGFTMSELMNITLGPIPEPNSEPSLLHGKPSEPAPIAFYMDDLFSGHPDFESQFAFLQDHFFPRIEWAKLTLSFQKFRLFVDHVKALGVEHHVGGRIHVLNSRIKTIAKWPEPTSVKGVRGFLGALGITRLWVKNFSELARPLYRLTGSVPWRWTQSEQLSFEILRVKCATRVAMHGIDWSLDIHFYTDASGFAGGLVITQFQKGDKDSKLVEVPIIYDTLTFSITERKYQTYKRELCAIAKFASKFQYLLRNPERPGIIHTDHKPLVHFLNSSLHDGIYGHWAARLRELHVKIVHIKGARNVIADGLSRTIFFREDCGEDNTVYAAQEHIKEEGAQWIWKDGKDGFEAFLKNLANGDRAEVIGQGTLHSIPVFAVQSSASWQGAYQVSKWFGMVYQYLCTGDLPPEAPARFLRKCLDYRIDEDSRLWIHRGELHLLCIPENKVAMALRESHDNSGHWAKDGTLLKLRGCVYWPSQSTDVERYIAGCLPCARHAPAQRSQLLRPVITHRPFQLLAMDFIGPLGKTEPAGLQYILHIMDYFSRYSFTYPSTSANAPDVIRALDDLFHRFTKPDAFFLDRGQHFENQLVERYMEEHGVKLMFGPSGSSKSFGLVERGNRILEDVIRKTATSASTWDLVLSKATLEVNSRVIGHLRYSPLNILMGLSPSSSLPNLLGDSHLAEGGIAQWIQSISDPRDHCREVQRHLLDLTTRRAEIAQSNEEEKAKMEERYNRGVKHRRLLPGEFVFLHQRESTKLGPRWRGPFVIARAGEHGSFHLQQVNGRRIKRTFHGDDLRVLQPRTGHLASASEPTYPAYQNLRKPPRRE</sequence>
<dbReference type="InterPro" id="IPR041373">
    <property type="entry name" value="RT_RNaseH"/>
</dbReference>
<dbReference type="InterPro" id="IPR000477">
    <property type="entry name" value="RT_dom"/>
</dbReference>
<organism evidence="11 12">
    <name type="scientific">Lasallia pustulata</name>
    <dbReference type="NCBI Taxonomy" id="136370"/>
    <lineage>
        <taxon>Eukaryota</taxon>
        <taxon>Fungi</taxon>
        <taxon>Dikarya</taxon>
        <taxon>Ascomycota</taxon>
        <taxon>Pezizomycotina</taxon>
        <taxon>Lecanoromycetes</taxon>
        <taxon>OSLEUM clade</taxon>
        <taxon>Umbilicariomycetidae</taxon>
        <taxon>Umbilicariales</taxon>
        <taxon>Umbilicariaceae</taxon>
        <taxon>Lasallia</taxon>
    </lineage>
</organism>
<feature type="domain" description="Integrase catalytic" evidence="10">
    <location>
        <begin position="783"/>
        <end position="950"/>
    </location>
</feature>
<evidence type="ECO:0000313" key="12">
    <source>
        <dbReference type="Proteomes" id="UP000192927"/>
    </source>
</evidence>
<dbReference type="InterPro" id="IPR012337">
    <property type="entry name" value="RNaseH-like_sf"/>
</dbReference>
<keyword evidence="12" id="KW-1185">Reference proteome</keyword>
<dbReference type="Pfam" id="PF17921">
    <property type="entry name" value="Integrase_H2C2"/>
    <property type="match status" value="1"/>
</dbReference>
<dbReference type="Pfam" id="PF17917">
    <property type="entry name" value="RT_RNaseH"/>
    <property type="match status" value="1"/>
</dbReference>
<evidence type="ECO:0000259" key="9">
    <source>
        <dbReference type="PROSITE" id="PS50878"/>
    </source>
</evidence>
<dbReference type="SUPFAM" id="SSF53098">
    <property type="entry name" value="Ribonuclease H-like"/>
    <property type="match status" value="1"/>
</dbReference>
<dbReference type="InterPro" id="IPR001584">
    <property type="entry name" value="Integrase_cat-core"/>
</dbReference>
<proteinExistence type="predicted"/>
<dbReference type="InterPro" id="IPR041588">
    <property type="entry name" value="Integrase_H2C2"/>
</dbReference>
<dbReference type="PANTHER" id="PTHR37984">
    <property type="entry name" value="PROTEIN CBG26694"/>
    <property type="match status" value="1"/>
</dbReference>
<dbReference type="Proteomes" id="UP000192927">
    <property type="component" value="Unassembled WGS sequence"/>
</dbReference>
<dbReference type="GO" id="GO:0003964">
    <property type="term" value="F:RNA-directed DNA polymerase activity"/>
    <property type="evidence" value="ECO:0007669"/>
    <property type="project" value="UniProtKB-KW"/>
</dbReference>
<evidence type="ECO:0000259" key="10">
    <source>
        <dbReference type="PROSITE" id="PS50994"/>
    </source>
</evidence>
<keyword evidence="2" id="KW-0548">Nucleotidyltransferase</keyword>
<evidence type="ECO:0000256" key="2">
    <source>
        <dbReference type="ARBA" id="ARBA00022695"/>
    </source>
</evidence>
<dbReference type="Gene3D" id="1.10.340.70">
    <property type="match status" value="1"/>
</dbReference>
<dbReference type="GO" id="GO:0003723">
    <property type="term" value="F:RNA binding"/>
    <property type="evidence" value="ECO:0007669"/>
    <property type="project" value="UniProtKB-KW"/>
</dbReference>
<evidence type="ECO:0000256" key="8">
    <source>
        <dbReference type="SAM" id="MobiDB-lite"/>
    </source>
</evidence>
<dbReference type="InterPro" id="IPR036397">
    <property type="entry name" value="RNaseH_sf"/>
</dbReference>
<dbReference type="GO" id="GO:0004519">
    <property type="term" value="F:endonuclease activity"/>
    <property type="evidence" value="ECO:0007669"/>
    <property type="project" value="UniProtKB-KW"/>
</dbReference>
<evidence type="ECO:0000256" key="5">
    <source>
        <dbReference type="ARBA" id="ARBA00022801"/>
    </source>
</evidence>
<dbReference type="InterPro" id="IPR043502">
    <property type="entry name" value="DNA/RNA_pol_sf"/>
</dbReference>
<keyword evidence="6" id="KW-0694">RNA-binding</keyword>
<dbReference type="InterPro" id="IPR043128">
    <property type="entry name" value="Rev_trsase/Diguanyl_cyclase"/>
</dbReference>
<protein>
    <submittedName>
        <fullName evidence="11">Ribonuclease H-like domain</fullName>
    </submittedName>
</protein>